<feature type="domain" description="PDZ" evidence="5">
    <location>
        <begin position="1689"/>
        <end position="1759"/>
    </location>
</feature>
<dbReference type="Gene3D" id="2.30.42.10">
    <property type="match status" value="1"/>
</dbReference>
<evidence type="ECO:0000256" key="2">
    <source>
        <dbReference type="ARBA" id="ARBA00023157"/>
    </source>
</evidence>
<evidence type="ECO:0000313" key="7">
    <source>
        <dbReference type="Proteomes" id="UP001178507"/>
    </source>
</evidence>
<dbReference type="SMART" id="SM00209">
    <property type="entry name" value="TSP1"/>
    <property type="match status" value="23"/>
</dbReference>
<comment type="caution">
    <text evidence="6">The sequence shown here is derived from an EMBL/GenBank/DDBJ whole genome shotgun (WGS) entry which is preliminary data.</text>
</comment>
<gene>
    <name evidence="6" type="ORF">EVOR1521_LOCUS21867</name>
</gene>
<dbReference type="InterPro" id="IPR036034">
    <property type="entry name" value="PDZ_sf"/>
</dbReference>
<dbReference type="Gene3D" id="2.20.100.10">
    <property type="entry name" value="Thrombospondin type-1 (TSP1) repeat"/>
    <property type="match status" value="20"/>
</dbReference>
<dbReference type="PROSITE" id="PS50092">
    <property type="entry name" value="TSP1"/>
    <property type="match status" value="23"/>
</dbReference>
<dbReference type="InterPro" id="IPR000884">
    <property type="entry name" value="TSP1_rpt"/>
</dbReference>
<name>A0AA36J1M0_9DINO</name>
<dbReference type="PANTHER" id="PTHR11311:SF15">
    <property type="entry name" value="SPONDIN-2"/>
    <property type="match status" value="1"/>
</dbReference>
<proteinExistence type="predicted"/>
<organism evidence="6 7">
    <name type="scientific">Effrenium voratum</name>
    <dbReference type="NCBI Taxonomy" id="2562239"/>
    <lineage>
        <taxon>Eukaryota</taxon>
        <taxon>Sar</taxon>
        <taxon>Alveolata</taxon>
        <taxon>Dinophyceae</taxon>
        <taxon>Suessiales</taxon>
        <taxon>Symbiodiniaceae</taxon>
        <taxon>Effrenium</taxon>
    </lineage>
</organism>
<keyword evidence="1" id="KW-0732">Signal</keyword>
<evidence type="ECO:0000256" key="1">
    <source>
        <dbReference type="ARBA" id="ARBA00022729"/>
    </source>
</evidence>
<feature type="compositionally biased region" description="Basic and acidic residues" evidence="4">
    <location>
        <begin position="2007"/>
        <end position="2018"/>
    </location>
</feature>
<dbReference type="SMART" id="SM00228">
    <property type="entry name" value="PDZ"/>
    <property type="match status" value="1"/>
</dbReference>
<keyword evidence="2" id="KW-1015">Disulfide bond</keyword>
<dbReference type="EMBL" id="CAUJNA010003283">
    <property type="protein sequence ID" value="CAJ1397960.1"/>
    <property type="molecule type" value="Genomic_DNA"/>
</dbReference>
<dbReference type="InterPro" id="IPR036383">
    <property type="entry name" value="TSP1_rpt_sf"/>
</dbReference>
<dbReference type="Pfam" id="PF00090">
    <property type="entry name" value="TSP_1"/>
    <property type="match status" value="15"/>
</dbReference>
<feature type="compositionally biased region" description="Polar residues" evidence="4">
    <location>
        <begin position="1935"/>
        <end position="1944"/>
    </location>
</feature>
<dbReference type="SUPFAM" id="SSF82895">
    <property type="entry name" value="TSP-1 type 1 repeat"/>
    <property type="match status" value="18"/>
</dbReference>
<dbReference type="InterPro" id="IPR044004">
    <property type="entry name" value="TSP1_spondin_dom"/>
</dbReference>
<keyword evidence="3" id="KW-0325">Glycoprotein</keyword>
<dbReference type="InterPro" id="IPR001478">
    <property type="entry name" value="PDZ"/>
</dbReference>
<evidence type="ECO:0000313" key="6">
    <source>
        <dbReference type="EMBL" id="CAJ1397960.1"/>
    </source>
</evidence>
<evidence type="ECO:0000256" key="4">
    <source>
        <dbReference type="SAM" id="MobiDB-lite"/>
    </source>
</evidence>
<dbReference type="PANTHER" id="PTHR11311">
    <property type="entry name" value="SPONDIN"/>
    <property type="match status" value="1"/>
</dbReference>
<keyword evidence="7" id="KW-1185">Reference proteome</keyword>
<feature type="region of interest" description="Disordered" evidence="4">
    <location>
        <begin position="1592"/>
        <end position="1687"/>
    </location>
</feature>
<evidence type="ECO:0000256" key="3">
    <source>
        <dbReference type="ARBA" id="ARBA00023180"/>
    </source>
</evidence>
<dbReference type="Proteomes" id="UP001178507">
    <property type="component" value="Unassembled WGS sequence"/>
</dbReference>
<feature type="compositionally biased region" description="Polar residues" evidence="4">
    <location>
        <begin position="1667"/>
        <end position="1676"/>
    </location>
</feature>
<accession>A0AA36J1M0</accession>
<protein>
    <recommendedName>
        <fullName evidence="5">PDZ domain-containing protein</fullName>
    </recommendedName>
</protein>
<feature type="compositionally biased region" description="Polar residues" evidence="4">
    <location>
        <begin position="1995"/>
        <end position="2004"/>
    </location>
</feature>
<reference evidence="6" key="1">
    <citation type="submission" date="2023-08" db="EMBL/GenBank/DDBJ databases">
        <authorList>
            <person name="Chen Y."/>
            <person name="Shah S."/>
            <person name="Dougan E. K."/>
            <person name="Thang M."/>
            <person name="Chan C."/>
        </authorList>
    </citation>
    <scope>NUCLEOTIDE SEQUENCE</scope>
</reference>
<dbReference type="SUPFAM" id="SSF50156">
    <property type="entry name" value="PDZ domain-like"/>
    <property type="match status" value="1"/>
</dbReference>
<feature type="region of interest" description="Disordered" evidence="4">
    <location>
        <begin position="1909"/>
        <end position="1945"/>
    </location>
</feature>
<sequence length="2043" mass="221169">MVEFSICPDAQPCPRPTECWPQDCQWGEWRDWENDGVSGLCFRKRHFSPSVCGGVQCLGLTKDSMDCDITVHPPEPCEFGPWGEWSACDAQSLQMSRQRAVAKEPQFGGDACEGPLVLTEPCGNRIIPVPCILGDWMEWSGCSRECGGGQQTQVRAITQKAAAGGKLCEGEDGRALVLQKTQPCNVGITCGGEPVPQDCLVSEWSEWSACDPDVPKRARQRYRTRSIAVPGKWGGSACSSSLSETQGCEESEYLPPVDCRLSSWSAWNLCDKTCQGGQTFRHRTVEVPGEHGGRPCQDALNETQPCNEFPCLVDPLARDCQMSLWTEWSGCSTTCGEGVKHRDRAVLAPPLEGGVGCSASLQQVTGCFDNPSCDAHDCEWGSWTEWSSCTKTCDGGQKSRNRTIFNEPSKSGAACKALSSVNEIASCGTEPCSTASCKDGVWHDWGEWGQCSRACAGGVSWRHRKVAEEASSCGTPAVGPAMELKQCNKWPCEEDRDCTMSTWTSWGECSASCYGQQTRERKIEHQGSGAGFWCVNPDFSPAPLEQSRPCNGPQESDEALDKACGFGEVQDCLVGTWSIWSVCSASCGGGHQKRTRGVLRPAKLGGAPCEDDLEEVQGCGDTGCGMAMDCEWEDWDEWGACTHCAGEKIRVREIRHLGNELGTSCAASSSREVAQCNECPKQTKWCVWASWEDGSCSATCGTGGRLERKRMLQTLSAPPSNPLDAVGNVTGAGASCEAYEVEYTECKDVPLECSSCVPEDCLFGDWEEWAQPTTCDGVCTRKRQIKRLQNDCGKACNGNLEETKPCILAECAGKQDCVFSHWSAWAGCSDTSSQQTRVREIATQNGPFGEPCDGAQKQTQPCEVEEHVRDCRLSHWSEWGECSKSCGGGQMEMSREVLEHALHGGAACTGPTKLTKSCNMEMCSVGPNPHDCLLGDWSEWRGCDEGSQALRTRSPVREASAGGSPCSGATKEAGECPAAAARDCAFSDWGDWGSCGATCGGGQRFRTREVKDEAEPGGKPCEGDTHETETCNEEVSCDVAADCVISHWSMWSQCSVSCGQGLYARERKVLQAAQPAGRGCNVVLWEVHGCMGASTNSTCGDDVDCQWGRWGDWSECKEAEYCGLGYRSRSRSIAVPPKGSGAKCDPLPQEEVESDLSCAKSCTPSGACVDAEWSEWSSWGSCSVTCGRGGTRKRYRQEKVEANHCGYPAPGDSVEYEPCDASAECESQLGAQDCEFGGWSSWEECSASCNGNRKRTRAIAQYGAYGGKPCVGSIGESQRCNPSPEDHAPPMGCISGAPVDCVQWPPSEWSSCSTTCGVGHQVRHRQVAVQPAFGGKACQYPLEEVQQCQAGLECEILERDCLLSDWEDWHGCEPFAAQQSRHRHVKQSQAGLGKACHGNLTETQACSRLCEDKTYYCSWGQWAEWTSCSQSCGTRGRRHRRRSLELAEATAKAKSGARAKPAELAEKFQLISQLKAASGRRHLDLAASFVAGMAVFGSFAGVGARATRERPEAAIPAAAARGWLPGLQVPLWWEFGLRLTRPEIFCALMRFEAETSCSFLIAAKPQLIFGDPISPWMQAEFRGVKDTAHVHQSASLRRPGGNTFTFTPPQDLRLPTEVSPSARPAESRPVLSPSSGSPRDRGPTSAASAAVAPITGPSRHVLPAAVNPQSKPTLSASLRDAAPPANKRRISLRYQQEDNPRNDLLTLAGGQGNPVVIQMIAQGGRAEQAGVKPGAVILSINGTMAFRNYPAWQVRALIQPPATVEVEQETIISPASPRCKEIRLTRKSELQLGIAPRGGAWHAKDSVMLAEEVVFQPRTAPLWLSSVDRLEGHVERPPSPGLYELRRPEAHRLVSNAVRNAWASASKQAEHTAHLPRGSRARSSSPFCGLDECMQWNTSWKWDPGAVPGAAYGSSGPPRSPRAPEATRPMAPQLPLSSRGQNGDASPLRWVSPVFAPLFARARRSFLPGASSGDEAQAYTNSCSPRSEQRGPRSPSASPRNRCSSPKPERARGDTKEVIDREFAWGLDPDLDERGGMLLQHQL</sequence>
<dbReference type="PROSITE" id="PS50106">
    <property type="entry name" value="PDZ"/>
    <property type="match status" value="1"/>
</dbReference>
<feature type="region of interest" description="Disordered" evidence="4">
    <location>
        <begin position="1969"/>
        <end position="2018"/>
    </location>
</feature>
<dbReference type="InterPro" id="IPR051418">
    <property type="entry name" value="Spondin/Thrombospondin_T1"/>
</dbReference>
<dbReference type="Pfam" id="PF19028">
    <property type="entry name" value="TSP1_spondin"/>
    <property type="match status" value="6"/>
</dbReference>
<evidence type="ECO:0000259" key="5">
    <source>
        <dbReference type="PROSITE" id="PS50106"/>
    </source>
</evidence>